<dbReference type="Pfam" id="PF00892">
    <property type="entry name" value="EamA"/>
    <property type="match status" value="2"/>
</dbReference>
<evidence type="ECO:0000313" key="9">
    <source>
        <dbReference type="Proteomes" id="UP000095247"/>
    </source>
</evidence>
<dbReference type="InterPro" id="IPR037185">
    <property type="entry name" value="EmrE-like"/>
</dbReference>
<feature type="transmembrane region" description="Helical" evidence="6">
    <location>
        <begin position="148"/>
        <end position="166"/>
    </location>
</feature>
<dbReference type="SUPFAM" id="SSF103481">
    <property type="entry name" value="Multidrug resistance efflux transporter EmrE"/>
    <property type="match status" value="2"/>
</dbReference>
<accession>A0A1E5NCS6</accession>
<evidence type="ECO:0000313" key="8">
    <source>
        <dbReference type="EMBL" id="OEJ13966.1"/>
    </source>
</evidence>
<comment type="subcellular location">
    <subcellularLocation>
        <location evidence="1">Cell membrane</location>
        <topology evidence="1">Multi-pass membrane protein</topology>
    </subcellularLocation>
</comment>
<comment type="caution">
    <text evidence="8">The sequence shown here is derived from an EMBL/GenBank/DDBJ whole genome shotgun (WGS) entry which is preliminary data.</text>
</comment>
<proteinExistence type="predicted"/>
<feature type="transmembrane region" description="Helical" evidence="6">
    <location>
        <begin position="216"/>
        <end position="237"/>
    </location>
</feature>
<dbReference type="Proteomes" id="UP000095247">
    <property type="component" value="Unassembled WGS sequence"/>
</dbReference>
<evidence type="ECO:0000256" key="2">
    <source>
        <dbReference type="ARBA" id="ARBA00022475"/>
    </source>
</evidence>
<evidence type="ECO:0000259" key="7">
    <source>
        <dbReference type="Pfam" id="PF00892"/>
    </source>
</evidence>
<evidence type="ECO:0000256" key="4">
    <source>
        <dbReference type="ARBA" id="ARBA00022989"/>
    </source>
</evidence>
<keyword evidence="4 6" id="KW-1133">Transmembrane helix</keyword>
<evidence type="ECO:0000256" key="3">
    <source>
        <dbReference type="ARBA" id="ARBA00022692"/>
    </source>
</evidence>
<dbReference type="InterPro" id="IPR000620">
    <property type="entry name" value="EamA_dom"/>
</dbReference>
<evidence type="ECO:0000256" key="6">
    <source>
        <dbReference type="SAM" id="Phobius"/>
    </source>
</evidence>
<reference evidence="8 9" key="1">
    <citation type="submission" date="2016-08" db="EMBL/GenBank/DDBJ databases">
        <title>Characterization and recognition of Brachyspira hampsonii sp. nov., a novel intestinal spirochete that is pathogenic to pigs.</title>
        <authorList>
            <person name="Mirajkar N."/>
            <person name="La T."/>
            <person name="Phillips N."/>
            <person name="Hampson D."/>
            <person name="Gebhart C."/>
        </authorList>
    </citation>
    <scope>NUCLEOTIDE SEQUENCE [LARGE SCALE GENOMIC DNA]</scope>
    <source>
        <strain evidence="8 9">P280/1</strain>
    </source>
</reference>
<feature type="domain" description="EamA" evidence="7">
    <location>
        <begin position="8"/>
        <end position="139"/>
    </location>
</feature>
<protein>
    <submittedName>
        <fullName evidence="8">Multidrug transporter</fullName>
    </submittedName>
</protein>
<sequence>MFINQNIKAYLCTFFSVLMWGITFISTKILLRDFSPIEILFSRFLLGFALLLIIYRKNNRIHTKKEEILFALTGLSGITLYYLFENIALNYSLASNVGILVAIGPLFTGIFASVFLKEKLKINFFIGFIFAIIGIFVIAFNGKFILKINPIGDMFAVLAAVMWGIYSVLVKKIADLGYNSVLITKKTFMYGIIFMLPAMLFMGFDVNMNDYLKPINLINLLFLSFIACTLCFITWAYSIKILGAVKTNTYIYFIPIITLIASKIILDENITVFAVIGIVFILLGVIISQANISFKKMNKINTKKIINNK</sequence>
<feature type="transmembrane region" description="Helical" evidence="6">
    <location>
        <begin position="37"/>
        <end position="55"/>
    </location>
</feature>
<evidence type="ECO:0000256" key="1">
    <source>
        <dbReference type="ARBA" id="ARBA00004651"/>
    </source>
</evidence>
<feature type="domain" description="EamA" evidence="7">
    <location>
        <begin position="151"/>
        <end position="287"/>
    </location>
</feature>
<dbReference type="PANTHER" id="PTHR32322:SF18">
    <property type="entry name" value="S-ADENOSYLMETHIONINE_S-ADENOSYLHOMOCYSTEINE TRANSPORTER"/>
    <property type="match status" value="1"/>
</dbReference>
<feature type="transmembrane region" description="Helical" evidence="6">
    <location>
        <begin position="123"/>
        <end position="142"/>
    </location>
</feature>
<dbReference type="PANTHER" id="PTHR32322">
    <property type="entry name" value="INNER MEMBRANE TRANSPORTER"/>
    <property type="match status" value="1"/>
</dbReference>
<feature type="transmembrane region" description="Helical" evidence="6">
    <location>
        <begin position="249"/>
        <end position="266"/>
    </location>
</feature>
<organism evidence="8 9">
    <name type="scientific">Brachyspira hampsonii</name>
    <dbReference type="NCBI Taxonomy" id="1287055"/>
    <lineage>
        <taxon>Bacteria</taxon>
        <taxon>Pseudomonadati</taxon>
        <taxon>Spirochaetota</taxon>
        <taxon>Spirochaetia</taxon>
        <taxon>Brachyspirales</taxon>
        <taxon>Brachyspiraceae</taxon>
        <taxon>Brachyspira</taxon>
    </lineage>
</organism>
<dbReference type="EMBL" id="MDCO01000012">
    <property type="protein sequence ID" value="OEJ13966.1"/>
    <property type="molecule type" value="Genomic_DNA"/>
</dbReference>
<feature type="transmembrane region" description="Helical" evidence="6">
    <location>
        <begin position="67"/>
        <end position="84"/>
    </location>
</feature>
<dbReference type="GO" id="GO:0005886">
    <property type="term" value="C:plasma membrane"/>
    <property type="evidence" value="ECO:0007669"/>
    <property type="project" value="UniProtKB-SubCell"/>
</dbReference>
<feature type="transmembrane region" description="Helical" evidence="6">
    <location>
        <begin position="9"/>
        <end position="31"/>
    </location>
</feature>
<keyword evidence="3 6" id="KW-0812">Transmembrane</keyword>
<name>A0A1E5NCS6_9SPIR</name>
<gene>
    <name evidence="8" type="ORF">BFL38_04310</name>
</gene>
<feature type="transmembrane region" description="Helical" evidence="6">
    <location>
        <begin position="96"/>
        <end position="116"/>
    </location>
</feature>
<feature type="transmembrane region" description="Helical" evidence="6">
    <location>
        <begin position="187"/>
        <end position="204"/>
    </location>
</feature>
<dbReference type="RefSeq" id="WP_069727264.1">
    <property type="nucleotide sequence ID" value="NZ_MDCO01000012.1"/>
</dbReference>
<keyword evidence="2" id="KW-1003">Cell membrane</keyword>
<keyword evidence="5 6" id="KW-0472">Membrane</keyword>
<dbReference type="InterPro" id="IPR050638">
    <property type="entry name" value="AA-Vitamin_Transporters"/>
</dbReference>
<feature type="transmembrane region" description="Helical" evidence="6">
    <location>
        <begin position="272"/>
        <end position="294"/>
    </location>
</feature>
<evidence type="ECO:0000256" key="5">
    <source>
        <dbReference type="ARBA" id="ARBA00023136"/>
    </source>
</evidence>
<dbReference type="AlphaFoldDB" id="A0A1E5NCS6"/>